<organism evidence="1">
    <name type="scientific">Acinetobacter phage vB_AbaSt_W16</name>
    <dbReference type="NCBI Taxonomy" id="3116434"/>
    <lineage>
        <taxon>Viruses</taxon>
        <taxon>Duplodnaviria</taxon>
        <taxon>Heunggongvirae</taxon>
        <taxon>Uroviricota</taxon>
        <taxon>Caudoviricetes</taxon>
    </lineage>
</organism>
<proteinExistence type="predicted"/>
<accession>A0AB38ZCL9</accession>
<evidence type="ECO:0000313" key="1">
    <source>
        <dbReference type="EMBL" id="WUV29455.1"/>
    </source>
</evidence>
<reference evidence="1" key="1">
    <citation type="submission" date="2024-01" db="EMBL/GenBank/DDBJ databases">
        <title>Isolation and characterization of novel bacteriophages targeting carbapenem-resistant Acinetobacter baumannii.</title>
        <authorList>
            <person name="Kim J."/>
            <person name="Kim S."/>
            <person name="Choi Y.-J."/>
            <person name="Shin M."/>
        </authorList>
    </citation>
    <scope>NUCLEOTIDE SEQUENCE</scope>
</reference>
<dbReference type="EMBL" id="PP174317">
    <property type="protein sequence ID" value="WUV29455.1"/>
    <property type="molecule type" value="Genomic_DNA"/>
</dbReference>
<name>A0AB38ZCL9_9CAUD</name>
<sequence length="44" mass="5008">MAKKETVQVTEFNTSKRGKIRDPKATMKLSLELGFARTKRLLGK</sequence>
<protein>
    <submittedName>
        <fullName evidence="1">Uncharacterized protein</fullName>
    </submittedName>
</protein>